<dbReference type="PROSITE" id="PS00794">
    <property type="entry name" value="HPPK"/>
    <property type="match status" value="1"/>
</dbReference>
<dbReference type="InterPro" id="IPR035907">
    <property type="entry name" value="Hppk_sf"/>
</dbReference>
<organism evidence="14 15">
    <name type="scientific">Xenophilus arseniciresistens</name>
    <dbReference type="NCBI Taxonomy" id="1283306"/>
    <lineage>
        <taxon>Bacteria</taxon>
        <taxon>Pseudomonadati</taxon>
        <taxon>Pseudomonadota</taxon>
        <taxon>Betaproteobacteria</taxon>
        <taxon>Burkholderiales</taxon>
        <taxon>Comamonadaceae</taxon>
        <taxon>Xenophilus</taxon>
    </lineage>
</organism>
<dbReference type="GO" id="GO:0016301">
    <property type="term" value="F:kinase activity"/>
    <property type="evidence" value="ECO:0007669"/>
    <property type="project" value="UniProtKB-KW"/>
</dbReference>
<keyword evidence="5 14" id="KW-0808">Transferase</keyword>
<dbReference type="EMBL" id="JAQIPB010000001">
    <property type="protein sequence ID" value="MDA7414731.1"/>
    <property type="molecule type" value="Genomic_DNA"/>
</dbReference>
<name>A0AAE3N5G4_9BURK</name>
<comment type="caution">
    <text evidence="14">The sequence shown here is derived from an EMBL/GenBank/DDBJ whole genome shotgun (WGS) entry which is preliminary data.</text>
</comment>
<evidence type="ECO:0000256" key="12">
    <source>
        <dbReference type="ARBA" id="ARBA00033413"/>
    </source>
</evidence>
<dbReference type="Gene3D" id="3.30.70.560">
    <property type="entry name" value="7,8-Dihydro-6-hydroxymethylpterin-pyrophosphokinase HPPK"/>
    <property type="match status" value="1"/>
</dbReference>
<dbReference type="PANTHER" id="PTHR43071">
    <property type="entry name" value="2-AMINO-4-HYDROXY-6-HYDROXYMETHYLDIHYDROPTERIDINE PYROPHOSPHOKINASE"/>
    <property type="match status" value="1"/>
</dbReference>
<comment type="similarity">
    <text evidence="2">Belongs to the HPPK family.</text>
</comment>
<keyword evidence="7" id="KW-0418">Kinase</keyword>
<feature type="domain" description="7,8-dihydro-6-hydroxymethylpterin-pyrophosphokinase" evidence="13">
    <location>
        <begin position="100"/>
        <end position="111"/>
    </location>
</feature>
<dbReference type="Proteomes" id="UP001212602">
    <property type="component" value="Unassembled WGS sequence"/>
</dbReference>
<evidence type="ECO:0000256" key="11">
    <source>
        <dbReference type="ARBA" id="ARBA00029766"/>
    </source>
</evidence>
<evidence type="ECO:0000313" key="15">
    <source>
        <dbReference type="Proteomes" id="UP001212602"/>
    </source>
</evidence>
<evidence type="ECO:0000256" key="4">
    <source>
        <dbReference type="ARBA" id="ARBA00016218"/>
    </source>
</evidence>
<evidence type="ECO:0000256" key="3">
    <source>
        <dbReference type="ARBA" id="ARBA00013253"/>
    </source>
</evidence>
<protein>
    <recommendedName>
        <fullName evidence="4">2-amino-4-hydroxy-6-hydroxymethyldihydropteridine pyrophosphokinase</fullName>
        <ecNumber evidence="3">2.7.6.3</ecNumber>
    </recommendedName>
    <alternativeName>
        <fullName evidence="11">6-hydroxymethyl-7,8-dihydropterin pyrophosphokinase</fullName>
    </alternativeName>
    <alternativeName>
        <fullName evidence="12">7,8-dihydro-6-hydroxymethylpterin-pyrophosphokinase</fullName>
    </alternativeName>
</protein>
<dbReference type="SUPFAM" id="SSF55083">
    <property type="entry name" value="6-hydroxymethyl-7,8-dihydropterin pyrophosphokinase, HPPK"/>
    <property type="match status" value="1"/>
</dbReference>
<keyword evidence="8" id="KW-0067">ATP-binding</keyword>
<dbReference type="Pfam" id="PF01288">
    <property type="entry name" value="HPPK"/>
    <property type="match status" value="1"/>
</dbReference>
<evidence type="ECO:0000256" key="10">
    <source>
        <dbReference type="ARBA" id="ARBA00029409"/>
    </source>
</evidence>
<accession>A0AAE3N5G4</accession>
<comment type="pathway">
    <text evidence="1">Cofactor biosynthesis; tetrahydrofolate biosynthesis; 2-amino-4-hydroxy-6-hydroxymethyl-7,8-dihydropteridine diphosphate from 7,8-dihydroneopterin triphosphate: step 4/4.</text>
</comment>
<gene>
    <name evidence="14" type="primary">folK</name>
    <name evidence="14" type="ORF">PGB34_00010</name>
</gene>
<dbReference type="GO" id="GO:0005524">
    <property type="term" value="F:ATP binding"/>
    <property type="evidence" value="ECO:0007669"/>
    <property type="project" value="UniProtKB-KW"/>
</dbReference>
<evidence type="ECO:0000256" key="2">
    <source>
        <dbReference type="ARBA" id="ARBA00005810"/>
    </source>
</evidence>
<evidence type="ECO:0000256" key="5">
    <source>
        <dbReference type="ARBA" id="ARBA00022679"/>
    </source>
</evidence>
<keyword evidence="15" id="KW-1185">Reference proteome</keyword>
<dbReference type="NCBIfam" id="TIGR01498">
    <property type="entry name" value="folK"/>
    <property type="match status" value="1"/>
</dbReference>
<dbReference type="GO" id="GO:0046656">
    <property type="term" value="P:folic acid biosynthetic process"/>
    <property type="evidence" value="ECO:0007669"/>
    <property type="project" value="UniProtKB-KW"/>
</dbReference>
<reference evidence="14" key="1">
    <citation type="submission" date="2023-01" db="EMBL/GenBank/DDBJ databases">
        <title>Xenophilus mangrovi sp. nov., isolated from soil of Mangrove nature reserve.</title>
        <authorList>
            <person name="Xu S."/>
            <person name="Liu Z."/>
            <person name="Xu Y."/>
        </authorList>
    </citation>
    <scope>NUCLEOTIDE SEQUENCE</scope>
    <source>
        <strain evidence="14">YW8</strain>
    </source>
</reference>
<comment type="function">
    <text evidence="10">Catalyzes the transfer of pyrophosphate from adenosine triphosphate (ATP) to 6-hydroxymethyl-7,8-dihydropterin, an enzymatic step in folate biosynthesis pathway.</text>
</comment>
<evidence type="ECO:0000259" key="13">
    <source>
        <dbReference type="PROSITE" id="PS00794"/>
    </source>
</evidence>
<dbReference type="AlphaFoldDB" id="A0AAE3N5G4"/>
<proteinExistence type="inferred from homology"/>
<evidence type="ECO:0000256" key="8">
    <source>
        <dbReference type="ARBA" id="ARBA00022840"/>
    </source>
</evidence>
<keyword evidence="9" id="KW-0289">Folate biosynthesis</keyword>
<evidence type="ECO:0000256" key="7">
    <source>
        <dbReference type="ARBA" id="ARBA00022777"/>
    </source>
</evidence>
<evidence type="ECO:0000256" key="6">
    <source>
        <dbReference type="ARBA" id="ARBA00022741"/>
    </source>
</evidence>
<keyword evidence="6" id="KW-0547">Nucleotide-binding</keyword>
<sequence length="164" mass="17600">MTAMAEAAVPAAAGVHAFVGLGANLGDAAATVRRSLQALGRLPQTRLLRQSSLYRSAPVDAGGPDFINAVAEVRTALAPLALLAELQRLELEEGRERPFRNAPRTLDLDLLLYGDSRLETPALTVPHPRMDERAFVLLPLAEIAPQRVSAAQLHAVSGQRIDRL</sequence>
<evidence type="ECO:0000256" key="9">
    <source>
        <dbReference type="ARBA" id="ARBA00022909"/>
    </source>
</evidence>
<dbReference type="CDD" id="cd00483">
    <property type="entry name" value="HPPK"/>
    <property type="match status" value="1"/>
</dbReference>
<dbReference type="InterPro" id="IPR000550">
    <property type="entry name" value="Hppk"/>
</dbReference>
<dbReference type="GO" id="GO:0003848">
    <property type="term" value="F:2-amino-4-hydroxy-6-hydroxymethyldihydropteridine diphosphokinase activity"/>
    <property type="evidence" value="ECO:0007669"/>
    <property type="project" value="UniProtKB-EC"/>
</dbReference>
<dbReference type="PANTHER" id="PTHR43071:SF1">
    <property type="entry name" value="2-AMINO-4-HYDROXY-6-HYDROXYMETHYLDIHYDROPTERIDINE PYROPHOSPHOKINASE"/>
    <property type="match status" value="1"/>
</dbReference>
<dbReference type="EC" id="2.7.6.3" evidence="3"/>
<evidence type="ECO:0000256" key="1">
    <source>
        <dbReference type="ARBA" id="ARBA00005051"/>
    </source>
</evidence>
<evidence type="ECO:0000313" key="14">
    <source>
        <dbReference type="EMBL" id="MDA7414731.1"/>
    </source>
</evidence>